<reference evidence="2 3" key="1">
    <citation type="submission" date="2020-01" db="EMBL/GenBank/DDBJ databases">
        <authorList>
            <person name="Gupta K D."/>
        </authorList>
    </citation>
    <scope>NUCLEOTIDE SEQUENCE [LARGE SCALE GENOMIC DNA]</scope>
</reference>
<dbReference type="OrthoDB" id="2841294at2759"/>
<dbReference type="Pfam" id="PF19271">
    <property type="entry name" value="Nis1"/>
    <property type="match status" value="1"/>
</dbReference>
<evidence type="ECO:0000313" key="3">
    <source>
        <dbReference type="Proteomes" id="UP000467700"/>
    </source>
</evidence>
<keyword evidence="1" id="KW-0732">Signal</keyword>
<dbReference type="Proteomes" id="UP000467700">
    <property type="component" value="Unassembled WGS sequence"/>
</dbReference>
<gene>
    <name evidence="2" type="ORF">AAE3_LOCUS5054</name>
</gene>
<comment type="caution">
    <text evidence="2">The sequence shown here is derived from an EMBL/GenBank/DDBJ whole genome shotgun (WGS) entry which is preliminary data.</text>
</comment>
<feature type="signal peptide" evidence="1">
    <location>
        <begin position="1"/>
        <end position="19"/>
    </location>
</feature>
<proteinExistence type="predicted"/>
<accession>A0A8S0VUY1</accession>
<keyword evidence="3" id="KW-1185">Reference proteome</keyword>
<sequence length="143" mass="14957">MKFGLSTLLSALLFSSALAQRISIGCPTDGASVAAGSNITVEVDRPNSLSGSTEVAIVIGLNPCQNGNCLPASDILGHILYNGPYDPNYSQTAFFKPPHQNFTVTIPPEVQPGLAQLAVFHVSLIGAGPAPFTEIQNVTLHVQ</sequence>
<protein>
    <submittedName>
        <fullName evidence="2">Uncharacterized protein</fullName>
    </submittedName>
</protein>
<dbReference type="InterPro" id="IPR045469">
    <property type="entry name" value="Nis1"/>
</dbReference>
<dbReference type="AlphaFoldDB" id="A0A8S0VUY1"/>
<evidence type="ECO:0000256" key="1">
    <source>
        <dbReference type="SAM" id="SignalP"/>
    </source>
</evidence>
<feature type="chain" id="PRO_5035869485" evidence="1">
    <location>
        <begin position="20"/>
        <end position="143"/>
    </location>
</feature>
<name>A0A8S0VUY1_CYCAE</name>
<dbReference type="EMBL" id="CACVBS010000037">
    <property type="protein sequence ID" value="CAA7262900.1"/>
    <property type="molecule type" value="Genomic_DNA"/>
</dbReference>
<evidence type="ECO:0000313" key="2">
    <source>
        <dbReference type="EMBL" id="CAA7262900.1"/>
    </source>
</evidence>
<organism evidence="2 3">
    <name type="scientific">Cyclocybe aegerita</name>
    <name type="common">Black poplar mushroom</name>
    <name type="synonym">Agrocybe aegerita</name>
    <dbReference type="NCBI Taxonomy" id="1973307"/>
    <lineage>
        <taxon>Eukaryota</taxon>
        <taxon>Fungi</taxon>
        <taxon>Dikarya</taxon>
        <taxon>Basidiomycota</taxon>
        <taxon>Agaricomycotina</taxon>
        <taxon>Agaricomycetes</taxon>
        <taxon>Agaricomycetidae</taxon>
        <taxon>Agaricales</taxon>
        <taxon>Agaricineae</taxon>
        <taxon>Bolbitiaceae</taxon>
        <taxon>Cyclocybe</taxon>
    </lineage>
</organism>